<evidence type="ECO:0000256" key="2">
    <source>
        <dbReference type="SAM" id="MobiDB-lite"/>
    </source>
</evidence>
<keyword evidence="1" id="KW-0175">Coiled coil</keyword>
<gene>
    <name evidence="3" type="ORF">NA57DRAFT_61574</name>
</gene>
<dbReference type="EMBL" id="ML978138">
    <property type="protein sequence ID" value="KAF2093459.1"/>
    <property type="molecule type" value="Genomic_DNA"/>
</dbReference>
<comment type="caution">
    <text evidence="3">The sequence shown here is derived from an EMBL/GenBank/DDBJ whole genome shotgun (WGS) entry which is preliminary data.</text>
</comment>
<feature type="coiled-coil region" evidence="1">
    <location>
        <begin position="120"/>
        <end position="147"/>
    </location>
</feature>
<evidence type="ECO:0000256" key="1">
    <source>
        <dbReference type="SAM" id="Coils"/>
    </source>
</evidence>
<accession>A0A9P4M540</accession>
<protein>
    <submittedName>
        <fullName evidence="3">Uncharacterized protein</fullName>
    </submittedName>
</protein>
<feature type="region of interest" description="Disordered" evidence="2">
    <location>
        <begin position="1"/>
        <end position="37"/>
    </location>
</feature>
<evidence type="ECO:0000313" key="4">
    <source>
        <dbReference type="Proteomes" id="UP000799772"/>
    </source>
</evidence>
<reference evidence="3" key="1">
    <citation type="journal article" date="2020" name="Stud. Mycol.">
        <title>101 Dothideomycetes genomes: a test case for predicting lifestyles and emergence of pathogens.</title>
        <authorList>
            <person name="Haridas S."/>
            <person name="Albert R."/>
            <person name="Binder M."/>
            <person name="Bloem J."/>
            <person name="Labutti K."/>
            <person name="Salamov A."/>
            <person name="Andreopoulos B."/>
            <person name="Baker S."/>
            <person name="Barry K."/>
            <person name="Bills G."/>
            <person name="Bluhm B."/>
            <person name="Cannon C."/>
            <person name="Castanera R."/>
            <person name="Culley D."/>
            <person name="Daum C."/>
            <person name="Ezra D."/>
            <person name="Gonzalez J."/>
            <person name="Henrissat B."/>
            <person name="Kuo A."/>
            <person name="Liang C."/>
            <person name="Lipzen A."/>
            <person name="Lutzoni F."/>
            <person name="Magnuson J."/>
            <person name="Mondo S."/>
            <person name="Nolan M."/>
            <person name="Ohm R."/>
            <person name="Pangilinan J."/>
            <person name="Park H.-J."/>
            <person name="Ramirez L."/>
            <person name="Alfaro M."/>
            <person name="Sun H."/>
            <person name="Tritt A."/>
            <person name="Yoshinaga Y."/>
            <person name="Zwiers L.-H."/>
            <person name="Turgeon B."/>
            <person name="Goodwin S."/>
            <person name="Spatafora J."/>
            <person name="Crous P."/>
            <person name="Grigoriev I."/>
        </authorList>
    </citation>
    <scope>NUCLEOTIDE SEQUENCE</scope>
    <source>
        <strain evidence="3">CBS 133067</strain>
    </source>
</reference>
<sequence length="368" mass="41537">MPRAKRSLADADPNASSSPAEAQQTPKRTKTAGKENEAAHLISEQIIEKIVEKYNARALAAQPGKKGSEAPGISADDLDALKNDLVDAMDPTNSGEQWYFYWQQRHGYACNLKWCFDRERELDEDEMDNYLRDKDTLKAEAEEYNKKPADDFPGYKWIISTIADALWTNMQLAEQKCNPDIMSMYIYNDFYGYGVQEIIENALVAWNDEYSKKDGERMCRTLYLLGLALLETLHQMERAGLLADGAKAVRNVPLVLALWFSGLMEHTATKSTVERWGESKAGKKGKDLVYRAPNAKDVGGKFGFQAKWKRFMTSYGRTVRGKKTVGGNQFDITKMSTAERKKHSYNNTDPLAKMGQIPAPLTVPWGDM</sequence>
<organism evidence="3 4">
    <name type="scientific">Rhizodiscina lignyota</name>
    <dbReference type="NCBI Taxonomy" id="1504668"/>
    <lineage>
        <taxon>Eukaryota</taxon>
        <taxon>Fungi</taxon>
        <taxon>Dikarya</taxon>
        <taxon>Ascomycota</taxon>
        <taxon>Pezizomycotina</taxon>
        <taxon>Dothideomycetes</taxon>
        <taxon>Pleosporomycetidae</taxon>
        <taxon>Aulographales</taxon>
        <taxon>Rhizodiscinaceae</taxon>
        <taxon>Rhizodiscina</taxon>
    </lineage>
</organism>
<dbReference type="AlphaFoldDB" id="A0A9P4M540"/>
<proteinExistence type="predicted"/>
<evidence type="ECO:0000313" key="3">
    <source>
        <dbReference type="EMBL" id="KAF2093459.1"/>
    </source>
</evidence>
<feature type="compositionally biased region" description="Low complexity" evidence="2">
    <location>
        <begin position="10"/>
        <end position="20"/>
    </location>
</feature>
<dbReference type="Proteomes" id="UP000799772">
    <property type="component" value="Unassembled WGS sequence"/>
</dbReference>
<dbReference type="OrthoDB" id="10037289at2759"/>
<keyword evidence="4" id="KW-1185">Reference proteome</keyword>
<name>A0A9P4M540_9PEZI</name>